<sequence>MSARGCEGGCVKLDMTKNAKTSMFQKQNSTKSVDGTTNKAKGTTTTCSFKMPNRSELSPIKLFKHIGGKMVAVVKMMSSRGSRRSCRKVTNSSEKTAISKSLVIPNIDSHRAEAIDDCIQFINMSSSLPRSNSVS</sequence>
<dbReference type="OMA" id="TTCSFKM"/>
<dbReference type="PaxDb" id="4097-A0A1S3WXL6"/>
<reference evidence="3" key="2">
    <citation type="submission" date="2025-08" db="UniProtKB">
        <authorList>
            <consortium name="RefSeq"/>
        </authorList>
    </citation>
    <scope>IDENTIFICATION</scope>
    <source>
        <tissue evidence="3">Leaf</tissue>
    </source>
</reference>
<gene>
    <name evidence="3" type="primary">LOC107759010</name>
</gene>
<evidence type="ECO:0000313" key="2">
    <source>
        <dbReference type="Proteomes" id="UP000790787"/>
    </source>
</evidence>
<dbReference type="KEGG" id="nta:107759010"/>
<feature type="region of interest" description="Disordered" evidence="1">
    <location>
        <begin position="24"/>
        <end position="47"/>
    </location>
</feature>
<feature type="compositionally biased region" description="Polar residues" evidence="1">
    <location>
        <begin position="24"/>
        <end position="34"/>
    </location>
</feature>
<dbReference type="STRING" id="4097.A0A1S3WXL6"/>
<dbReference type="GeneID" id="107759010"/>
<reference evidence="2" key="1">
    <citation type="journal article" date="2014" name="Nat. Commun.">
        <title>The tobacco genome sequence and its comparison with those of tomato and potato.</title>
        <authorList>
            <person name="Sierro N."/>
            <person name="Battey J.N."/>
            <person name="Ouadi S."/>
            <person name="Bakaher N."/>
            <person name="Bovet L."/>
            <person name="Willig A."/>
            <person name="Goepfert S."/>
            <person name="Peitsch M.C."/>
            <person name="Ivanov N.V."/>
        </authorList>
    </citation>
    <scope>NUCLEOTIDE SEQUENCE [LARGE SCALE GENOMIC DNA]</scope>
</reference>
<name>A0A1S3WXL6_TOBAC</name>
<protein>
    <submittedName>
        <fullName evidence="3">Josephin-like protein</fullName>
    </submittedName>
</protein>
<evidence type="ECO:0000313" key="3">
    <source>
        <dbReference type="RefSeq" id="XP_016432354.1"/>
    </source>
</evidence>
<accession>A0A1S3WXL6</accession>
<dbReference type="Proteomes" id="UP000790787">
    <property type="component" value="Chromosome 3"/>
</dbReference>
<dbReference type="PANTHER" id="PTHR34355:SF9">
    <property type="entry name" value="JOSEPHIN-LIKE PROTEIN"/>
    <property type="match status" value="1"/>
</dbReference>
<dbReference type="OrthoDB" id="847636at2759"/>
<dbReference type="AlphaFoldDB" id="A0A1S3WXL6"/>
<organism evidence="2 3">
    <name type="scientific">Nicotiana tabacum</name>
    <name type="common">Common tobacco</name>
    <dbReference type="NCBI Taxonomy" id="4097"/>
    <lineage>
        <taxon>Eukaryota</taxon>
        <taxon>Viridiplantae</taxon>
        <taxon>Streptophyta</taxon>
        <taxon>Embryophyta</taxon>
        <taxon>Tracheophyta</taxon>
        <taxon>Spermatophyta</taxon>
        <taxon>Magnoliopsida</taxon>
        <taxon>eudicotyledons</taxon>
        <taxon>Gunneridae</taxon>
        <taxon>Pentapetalae</taxon>
        <taxon>asterids</taxon>
        <taxon>lamiids</taxon>
        <taxon>Solanales</taxon>
        <taxon>Solanaceae</taxon>
        <taxon>Nicotianoideae</taxon>
        <taxon>Nicotianeae</taxon>
        <taxon>Nicotiana</taxon>
    </lineage>
</organism>
<evidence type="ECO:0000256" key="1">
    <source>
        <dbReference type="SAM" id="MobiDB-lite"/>
    </source>
</evidence>
<dbReference type="PANTHER" id="PTHR34355">
    <property type="entry name" value="JOSEPHIN-LIKE PROTEIN"/>
    <property type="match status" value="1"/>
</dbReference>
<keyword evidence="2" id="KW-1185">Reference proteome</keyword>
<proteinExistence type="predicted"/>
<feature type="compositionally biased region" description="Low complexity" evidence="1">
    <location>
        <begin position="35"/>
        <end position="46"/>
    </location>
</feature>
<dbReference type="RefSeq" id="XP_016432354.1">
    <property type="nucleotide sequence ID" value="XM_016576868.1"/>
</dbReference>